<protein>
    <submittedName>
        <fullName evidence="2">Uncharacterized protein</fullName>
    </submittedName>
</protein>
<feature type="compositionally biased region" description="Low complexity" evidence="1">
    <location>
        <begin position="64"/>
        <end position="75"/>
    </location>
</feature>
<feature type="compositionally biased region" description="Basic residues" evidence="1">
    <location>
        <begin position="1"/>
        <end position="17"/>
    </location>
</feature>
<gene>
    <name evidence="2" type="ORF">FVR03_05200</name>
</gene>
<dbReference type="RefSeq" id="WP_147920702.1">
    <property type="nucleotide sequence ID" value="NZ_VRTY01000013.1"/>
</dbReference>
<feature type="region of interest" description="Disordered" evidence="1">
    <location>
        <begin position="1"/>
        <end position="25"/>
    </location>
</feature>
<organism evidence="2 3">
    <name type="scientific">Pontibacter qinzhouensis</name>
    <dbReference type="NCBI Taxonomy" id="2603253"/>
    <lineage>
        <taxon>Bacteria</taxon>
        <taxon>Pseudomonadati</taxon>
        <taxon>Bacteroidota</taxon>
        <taxon>Cytophagia</taxon>
        <taxon>Cytophagales</taxon>
        <taxon>Hymenobacteraceae</taxon>
        <taxon>Pontibacter</taxon>
    </lineage>
</organism>
<feature type="compositionally biased region" description="Basic and acidic residues" evidence="1">
    <location>
        <begin position="76"/>
        <end position="101"/>
    </location>
</feature>
<evidence type="ECO:0000256" key="1">
    <source>
        <dbReference type="SAM" id="MobiDB-lite"/>
    </source>
</evidence>
<sequence>MSQSRYIRRRAQSRRRVVPNLGAAPKQAAPFFTFESENSFFAPASPVAAVHRKSENYDQEEKQQAQAVQASQLAQETKEAEQPEQEKLQRQATESKEEEMVQRSAEATAGTSLRLVK</sequence>
<feature type="compositionally biased region" description="Basic and acidic residues" evidence="1">
    <location>
        <begin position="52"/>
        <end position="63"/>
    </location>
</feature>
<keyword evidence="3" id="KW-1185">Reference proteome</keyword>
<evidence type="ECO:0000313" key="2">
    <source>
        <dbReference type="EMBL" id="TXK50289.1"/>
    </source>
</evidence>
<evidence type="ECO:0000313" key="3">
    <source>
        <dbReference type="Proteomes" id="UP000321926"/>
    </source>
</evidence>
<reference evidence="2 3" key="1">
    <citation type="submission" date="2019-08" db="EMBL/GenBank/DDBJ databases">
        <authorList>
            <person name="Shi S."/>
        </authorList>
    </citation>
    <scope>NUCLEOTIDE SEQUENCE [LARGE SCALE GENOMIC DNA]</scope>
    <source>
        <strain evidence="2 3">GY10130</strain>
    </source>
</reference>
<name>A0A5C8KBT5_9BACT</name>
<dbReference type="AlphaFoldDB" id="A0A5C8KBT5"/>
<dbReference type="Proteomes" id="UP000321926">
    <property type="component" value="Unassembled WGS sequence"/>
</dbReference>
<accession>A0A5C8KBT5</accession>
<dbReference type="EMBL" id="VRTY01000013">
    <property type="protein sequence ID" value="TXK50289.1"/>
    <property type="molecule type" value="Genomic_DNA"/>
</dbReference>
<proteinExistence type="predicted"/>
<feature type="region of interest" description="Disordered" evidence="1">
    <location>
        <begin position="50"/>
        <end position="117"/>
    </location>
</feature>
<comment type="caution">
    <text evidence="2">The sequence shown here is derived from an EMBL/GenBank/DDBJ whole genome shotgun (WGS) entry which is preliminary data.</text>
</comment>